<sequence>MPRKPRNLLAGYSYHITTRCNNREFKLSRRQCREVFLYAIKKVSTKYNFRLYALCIMSNHVHYLIEPLQPEDLPKIMHFLNWYTAMCFNRMLKRTGHFWEKRYYSNGFPSSDKERALNTLRYIHGNPKAAKMRCGFFYDFSNYGSYECLTNDGLTQWHPAFLELANTLEECAQKYKGFCRKYKPKQKKGKKCHWGSKFLGGIVLSFDGRNSRSTKKNSTKKKESTLFDFPPTVMPEENKEIARVVSQFVVANRPSVRWGG</sequence>
<protein>
    <recommendedName>
        <fullName evidence="1">Transposase IS200-like domain-containing protein</fullName>
    </recommendedName>
</protein>
<gene>
    <name evidence="2" type="ordered locus">Tery_3485</name>
</gene>
<dbReference type="GO" id="GO:0006313">
    <property type="term" value="P:DNA transposition"/>
    <property type="evidence" value="ECO:0007669"/>
    <property type="project" value="InterPro"/>
</dbReference>
<evidence type="ECO:0000259" key="1">
    <source>
        <dbReference type="SMART" id="SM01321"/>
    </source>
</evidence>
<dbReference type="SUPFAM" id="SSF143422">
    <property type="entry name" value="Transposase IS200-like"/>
    <property type="match status" value="1"/>
</dbReference>
<dbReference type="Gene3D" id="3.30.70.1290">
    <property type="entry name" value="Transposase IS200-like"/>
    <property type="match status" value="1"/>
</dbReference>
<dbReference type="RefSeq" id="WP_011612917.1">
    <property type="nucleotide sequence ID" value="NC_008312.1"/>
</dbReference>
<accession>Q10YU9</accession>
<dbReference type="eggNOG" id="COG1943">
    <property type="taxonomic scope" value="Bacteria"/>
</dbReference>
<dbReference type="KEGG" id="ter:Tery_3485"/>
<feature type="domain" description="Transposase IS200-like" evidence="1">
    <location>
        <begin position="9"/>
        <end position="126"/>
    </location>
</feature>
<dbReference type="InterPro" id="IPR036515">
    <property type="entry name" value="Transposase_17_sf"/>
</dbReference>
<dbReference type="EMBL" id="CP000393">
    <property type="protein sequence ID" value="ABG52575.1"/>
    <property type="molecule type" value="Genomic_DNA"/>
</dbReference>
<proteinExistence type="predicted"/>
<dbReference type="InterPro" id="IPR002686">
    <property type="entry name" value="Transposase_17"/>
</dbReference>
<dbReference type="PANTHER" id="PTHR34322:SF2">
    <property type="entry name" value="TRANSPOSASE IS200-LIKE DOMAIN-CONTAINING PROTEIN"/>
    <property type="match status" value="1"/>
</dbReference>
<evidence type="ECO:0000313" key="2">
    <source>
        <dbReference type="EMBL" id="ABG52575.1"/>
    </source>
</evidence>
<dbReference type="GO" id="GO:0004803">
    <property type="term" value="F:transposase activity"/>
    <property type="evidence" value="ECO:0007669"/>
    <property type="project" value="InterPro"/>
</dbReference>
<dbReference type="AlphaFoldDB" id="Q10YU9"/>
<organism evidence="2">
    <name type="scientific">Trichodesmium erythraeum (strain IMS101)</name>
    <dbReference type="NCBI Taxonomy" id="203124"/>
    <lineage>
        <taxon>Bacteria</taxon>
        <taxon>Bacillati</taxon>
        <taxon>Cyanobacteriota</taxon>
        <taxon>Cyanophyceae</taxon>
        <taxon>Oscillatoriophycideae</taxon>
        <taxon>Oscillatoriales</taxon>
        <taxon>Microcoleaceae</taxon>
        <taxon>Trichodesmium</taxon>
    </lineage>
</organism>
<dbReference type="SMART" id="SM01321">
    <property type="entry name" value="Y1_Tnp"/>
    <property type="match status" value="1"/>
</dbReference>
<dbReference type="OrthoDB" id="9788881at2"/>
<dbReference type="GO" id="GO:0003677">
    <property type="term" value="F:DNA binding"/>
    <property type="evidence" value="ECO:0007669"/>
    <property type="project" value="InterPro"/>
</dbReference>
<name>Q10YU9_TRIEI</name>
<reference evidence="2" key="1">
    <citation type="submission" date="2006-06" db="EMBL/GenBank/DDBJ databases">
        <title>Complete sequence of Trichodesmium erythraeum IMS101.</title>
        <authorList>
            <consortium name="US DOE Joint Genome Institute"/>
            <person name="Copeland A."/>
            <person name="Lucas S."/>
            <person name="Lapidus A."/>
            <person name="Barry K."/>
            <person name="Detter J.C."/>
            <person name="Glavina del Rio T."/>
            <person name="Hammon N."/>
            <person name="Israni S."/>
            <person name="Dalin E."/>
            <person name="Tice H."/>
            <person name="Pitluck S."/>
            <person name="Kiss H."/>
            <person name="Munk A.C."/>
            <person name="Brettin T."/>
            <person name="Bruce D."/>
            <person name="Han C."/>
            <person name="Tapia R."/>
            <person name="Gilna P."/>
            <person name="Schmutz J."/>
            <person name="Larimer F."/>
            <person name="Land M."/>
            <person name="Hauser L."/>
            <person name="Kyrpides N."/>
            <person name="Kim E."/>
            <person name="Richardson P."/>
        </authorList>
    </citation>
    <scope>NUCLEOTIDE SEQUENCE [LARGE SCALE GENOMIC DNA]</scope>
    <source>
        <strain evidence="2">IMS101</strain>
    </source>
</reference>
<dbReference type="Pfam" id="PF01797">
    <property type="entry name" value="Y1_Tnp"/>
    <property type="match status" value="1"/>
</dbReference>
<dbReference type="PANTHER" id="PTHR34322">
    <property type="entry name" value="TRANSPOSASE, Y1_TNP DOMAIN-CONTAINING"/>
    <property type="match status" value="1"/>
</dbReference>
<dbReference type="HOGENOM" id="CLU_1085177_0_0_3"/>